<dbReference type="GO" id="GO:0005975">
    <property type="term" value="P:carbohydrate metabolic process"/>
    <property type="evidence" value="ECO:0007669"/>
    <property type="project" value="InterPro"/>
</dbReference>
<evidence type="ECO:0000256" key="4">
    <source>
        <dbReference type="PIRSR" id="PIRSR001060-2"/>
    </source>
</evidence>
<evidence type="ECO:0000256" key="1">
    <source>
        <dbReference type="ARBA" id="ARBA00022821"/>
    </source>
</evidence>
<organism evidence="7 8">
    <name type="scientific">Pythium insidiosum</name>
    <name type="common">Pythiosis disease agent</name>
    <dbReference type="NCBI Taxonomy" id="114742"/>
    <lineage>
        <taxon>Eukaryota</taxon>
        <taxon>Sar</taxon>
        <taxon>Stramenopiles</taxon>
        <taxon>Oomycota</taxon>
        <taxon>Peronosporomycetes</taxon>
        <taxon>Pythiales</taxon>
        <taxon>Pythiaceae</taxon>
        <taxon>Pythium</taxon>
    </lineage>
</organism>
<comment type="caution">
    <text evidence="7">The sequence shown here is derived from an EMBL/GenBank/DDBJ whole genome shotgun (WGS) entry which is preliminary data.</text>
</comment>
<dbReference type="InterPro" id="IPR000726">
    <property type="entry name" value="Glyco_hydro_19_cat"/>
</dbReference>
<name>A0AAD5Q6M2_PYTIN</name>
<dbReference type="InterPro" id="IPR023346">
    <property type="entry name" value="Lysozyme-like_dom_sf"/>
</dbReference>
<evidence type="ECO:0000313" key="7">
    <source>
        <dbReference type="EMBL" id="KAJ0400363.1"/>
    </source>
</evidence>
<feature type="domain" description="Glycoside hydrolase family 19 catalytic" evidence="6">
    <location>
        <begin position="45"/>
        <end position="237"/>
    </location>
</feature>
<evidence type="ECO:0000259" key="6">
    <source>
        <dbReference type="Pfam" id="PF00182"/>
    </source>
</evidence>
<dbReference type="AlphaFoldDB" id="A0AAD5Q6M2"/>
<dbReference type="Gene3D" id="3.30.20.10">
    <property type="entry name" value="Endochitinase, domain 2"/>
    <property type="match status" value="1"/>
</dbReference>
<dbReference type="PANTHER" id="PTHR22595:SF79">
    <property type="entry name" value="CHITINASE 12"/>
    <property type="match status" value="1"/>
</dbReference>
<dbReference type="SUPFAM" id="SSF53955">
    <property type="entry name" value="Lysozyme-like"/>
    <property type="match status" value="1"/>
</dbReference>
<protein>
    <recommendedName>
        <fullName evidence="6">Glycoside hydrolase family 19 catalytic domain-containing protein</fullName>
    </recommendedName>
</protein>
<accession>A0AAD5Q6M2</accession>
<dbReference type="GO" id="GO:0006032">
    <property type="term" value="P:chitin catabolic process"/>
    <property type="evidence" value="ECO:0007669"/>
    <property type="project" value="InterPro"/>
</dbReference>
<keyword evidence="8" id="KW-1185">Reference proteome</keyword>
<feature type="chain" id="PRO_5042096950" description="Glycoside hydrolase family 19 catalytic domain-containing protein" evidence="5">
    <location>
        <begin position="18"/>
        <end position="239"/>
    </location>
</feature>
<evidence type="ECO:0000313" key="8">
    <source>
        <dbReference type="Proteomes" id="UP001209570"/>
    </source>
</evidence>
<dbReference type="PIRSF" id="PIRSF001060">
    <property type="entry name" value="Endochitinase"/>
    <property type="match status" value="1"/>
</dbReference>
<feature type="disulfide bond" evidence="4">
    <location>
        <begin position="203"/>
        <end position="237"/>
    </location>
</feature>
<dbReference type="GO" id="GO:0004568">
    <property type="term" value="F:chitinase activity"/>
    <property type="evidence" value="ECO:0007669"/>
    <property type="project" value="InterPro"/>
</dbReference>
<proteinExistence type="predicted"/>
<feature type="signal peptide" evidence="5">
    <location>
        <begin position="1"/>
        <end position="17"/>
    </location>
</feature>
<dbReference type="CDD" id="cd00325">
    <property type="entry name" value="chitinase_GH19"/>
    <property type="match status" value="1"/>
</dbReference>
<evidence type="ECO:0000256" key="3">
    <source>
        <dbReference type="PIRSR" id="PIRSR001060-1"/>
    </source>
</evidence>
<reference evidence="7" key="1">
    <citation type="submission" date="2021-12" db="EMBL/GenBank/DDBJ databases">
        <title>Prjna785345.</title>
        <authorList>
            <person name="Rujirawat T."/>
            <person name="Krajaejun T."/>
        </authorList>
    </citation>
    <scope>NUCLEOTIDE SEQUENCE</scope>
    <source>
        <strain evidence="7">Pi057C3</strain>
    </source>
</reference>
<dbReference type="EMBL" id="JAKCXM010000156">
    <property type="protein sequence ID" value="KAJ0400363.1"/>
    <property type="molecule type" value="Genomic_DNA"/>
</dbReference>
<dbReference type="InterPro" id="IPR016283">
    <property type="entry name" value="Glyco_hydro_19"/>
</dbReference>
<keyword evidence="2 4" id="KW-1015">Disulfide bond</keyword>
<sequence>MRFLIACLMLLQCGTDASWNGTTRHLRAGFAQYFTEAQFREVFPQAHALYTFDGLVAAAAKYPSFANSGDATADKRELAAFLAQTSHESDHFKATEEYAKDQFPETQYCDKSNGVPCAAGKRYHGRGPIQLSWNYNYNAAGKALGVDLLNQPELVAIDKSVTWQTALWYWMMPQRGGRVIHDVVAKDDGFAQSTDIINGALECGAAATAKNNEKQRIEYYKSMCAKLGVAPVKKMSCNS</sequence>
<dbReference type="PANTHER" id="PTHR22595">
    <property type="entry name" value="CHITINASE-RELATED"/>
    <property type="match status" value="1"/>
</dbReference>
<evidence type="ECO:0000256" key="2">
    <source>
        <dbReference type="ARBA" id="ARBA00023157"/>
    </source>
</evidence>
<dbReference type="GO" id="GO:0016998">
    <property type="term" value="P:cell wall macromolecule catabolic process"/>
    <property type="evidence" value="ECO:0007669"/>
    <property type="project" value="InterPro"/>
</dbReference>
<dbReference type="Proteomes" id="UP001209570">
    <property type="component" value="Unassembled WGS sequence"/>
</dbReference>
<dbReference type="Pfam" id="PF00182">
    <property type="entry name" value="Glyco_hydro_19"/>
    <property type="match status" value="1"/>
</dbReference>
<feature type="disulfide bond" evidence="4">
    <location>
        <begin position="109"/>
        <end position="117"/>
    </location>
</feature>
<keyword evidence="5" id="KW-0732">Signal</keyword>
<dbReference type="FunFam" id="3.30.20.10:FF:000001">
    <property type="entry name" value="Endochitinase (Chitinase)"/>
    <property type="match status" value="1"/>
</dbReference>
<feature type="active site" description="Proton donor" evidence="3">
    <location>
        <position position="88"/>
    </location>
</feature>
<evidence type="ECO:0000256" key="5">
    <source>
        <dbReference type="SAM" id="SignalP"/>
    </source>
</evidence>
<keyword evidence="1" id="KW-0611">Plant defense</keyword>
<dbReference type="GO" id="GO:0050832">
    <property type="term" value="P:defense response to fungus"/>
    <property type="evidence" value="ECO:0007669"/>
    <property type="project" value="UniProtKB-ARBA"/>
</dbReference>
<gene>
    <name evidence="7" type="ORF">P43SY_000303</name>
</gene>
<dbReference type="Gene3D" id="1.10.530.10">
    <property type="match status" value="1"/>
</dbReference>